<keyword evidence="3" id="KW-1185">Reference proteome</keyword>
<sequence length="235" mass="26410">MNSLIKSTVLVGRKHIKSTEGSRSKKINKNRPPRVIRVPKTGGSLTLIPVLAGLSALGTLAGGVANIIRTIRGIRSDVGTSVHLGKDVYLRPYKSAGSYTIARKSSVITPLTEIKKLILPNRALYDFEISEHAKRAKISHFRGVYCIDRLPVVPRREEAAVVNLEFEKNKGTHWVCYKKTGKSVLYFDSFANLRPPLELEKYVKGCDIEYNYERTQAYDTFNCDHLCLKFLTAKQ</sequence>
<gene>
    <name evidence="2" type="ORF">AGLY_005890</name>
</gene>
<protein>
    <submittedName>
        <fullName evidence="2">Uncharacterized protein</fullName>
    </submittedName>
</protein>
<accession>A0A6G0TS69</accession>
<evidence type="ECO:0000313" key="3">
    <source>
        <dbReference type="Proteomes" id="UP000475862"/>
    </source>
</evidence>
<keyword evidence="1" id="KW-0812">Transmembrane</keyword>
<keyword evidence="1" id="KW-1133">Transmembrane helix</keyword>
<dbReference type="OrthoDB" id="6606390at2759"/>
<evidence type="ECO:0000256" key="1">
    <source>
        <dbReference type="SAM" id="Phobius"/>
    </source>
</evidence>
<keyword evidence="1" id="KW-0472">Membrane</keyword>
<comment type="caution">
    <text evidence="2">The sequence shown here is derived from an EMBL/GenBank/DDBJ whole genome shotgun (WGS) entry which is preliminary data.</text>
</comment>
<dbReference type="Proteomes" id="UP000475862">
    <property type="component" value="Unassembled WGS sequence"/>
</dbReference>
<organism evidence="2 3">
    <name type="scientific">Aphis glycines</name>
    <name type="common">Soybean aphid</name>
    <dbReference type="NCBI Taxonomy" id="307491"/>
    <lineage>
        <taxon>Eukaryota</taxon>
        <taxon>Metazoa</taxon>
        <taxon>Ecdysozoa</taxon>
        <taxon>Arthropoda</taxon>
        <taxon>Hexapoda</taxon>
        <taxon>Insecta</taxon>
        <taxon>Pterygota</taxon>
        <taxon>Neoptera</taxon>
        <taxon>Paraneoptera</taxon>
        <taxon>Hemiptera</taxon>
        <taxon>Sternorrhyncha</taxon>
        <taxon>Aphidomorpha</taxon>
        <taxon>Aphidoidea</taxon>
        <taxon>Aphididae</taxon>
        <taxon>Aphidini</taxon>
        <taxon>Aphis</taxon>
        <taxon>Aphis</taxon>
    </lineage>
</organism>
<feature type="transmembrane region" description="Helical" evidence="1">
    <location>
        <begin position="47"/>
        <end position="68"/>
    </location>
</feature>
<reference evidence="2 3" key="1">
    <citation type="submission" date="2019-08" db="EMBL/GenBank/DDBJ databases">
        <title>The genome of the soybean aphid Biotype 1, its phylome, world population structure and adaptation to the North American continent.</title>
        <authorList>
            <person name="Giordano R."/>
            <person name="Donthu R.K."/>
            <person name="Hernandez A.G."/>
            <person name="Wright C.L."/>
            <person name="Zimin A.V."/>
        </authorList>
    </citation>
    <scope>NUCLEOTIDE SEQUENCE [LARGE SCALE GENOMIC DNA]</scope>
    <source>
        <tissue evidence="2">Whole aphids</tissue>
    </source>
</reference>
<name>A0A6G0TS69_APHGL</name>
<proteinExistence type="predicted"/>
<dbReference type="EMBL" id="VYZN01000017">
    <property type="protein sequence ID" value="KAE9537918.1"/>
    <property type="molecule type" value="Genomic_DNA"/>
</dbReference>
<evidence type="ECO:0000313" key="2">
    <source>
        <dbReference type="EMBL" id="KAE9537918.1"/>
    </source>
</evidence>
<dbReference type="AlphaFoldDB" id="A0A6G0TS69"/>